<evidence type="ECO:0000256" key="2">
    <source>
        <dbReference type="ARBA" id="ARBA00023125"/>
    </source>
</evidence>
<dbReference type="eggNOG" id="COG1846">
    <property type="taxonomic scope" value="Bacteria"/>
</dbReference>
<evidence type="ECO:0000256" key="3">
    <source>
        <dbReference type="ARBA" id="ARBA00023163"/>
    </source>
</evidence>
<dbReference type="PROSITE" id="PS50995">
    <property type="entry name" value="HTH_MARR_2"/>
    <property type="match status" value="1"/>
</dbReference>
<dbReference type="InterPro" id="IPR000835">
    <property type="entry name" value="HTH_MarR-typ"/>
</dbReference>
<protein>
    <submittedName>
        <fullName evidence="5">Transcriptional regulator, MarR family</fullName>
    </submittedName>
</protein>
<evidence type="ECO:0000256" key="1">
    <source>
        <dbReference type="ARBA" id="ARBA00023015"/>
    </source>
</evidence>
<dbReference type="PROSITE" id="PS01117">
    <property type="entry name" value="HTH_MARR_1"/>
    <property type="match status" value="1"/>
</dbReference>
<name>F1TI11_9FIRM</name>
<keyword evidence="6" id="KW-1185">Reference proteome</keyword>
<feature type="domain" description="HTH marR-type" evidence="4">
    <location>
        <begin position="1"/>
        <end position="137"/>
    </location>
</feature>
<evidence type="ECO:0000259" key="4">
    <source>
        <dbReference type="PROSITE" id="PS50995"/>
    </source>
</evidence>
<dbReference type="GO" id="GO:0003700">
    <property type="term" value="F:DNA-binding transcription factor activity"/>
    <property type="evidence" value="ECO:0007669"/>
    <property type="project" value="InterPro"/>
</dbReference>
<keyword evidence="2" id="KW-0238">DNA-binding</keyword>
<keyword evidence="3" id="KW-0804">Transcription</keyword>
<dbReference type="SMART" id="SM00347">
    <property type="entry name" value="HTH_MARR"/>
    <property type="match status" value="1"/>
</dbReference>
<dbReference type="Gene3D" id="1.10.10.10">
    <property type="entry name" value="Winged helix-like DNA-binding domain superfamily/Winged helix DNA-binding domain"/>
    <property type="match status" value="1"/>
</dbReference>
<dbReference type="Proteomes" id="UP000003860">
    <property type="component" value="Unassembled WGS sequence"/>
</dbReference>
<dbReference type="InterPro" id="IPR036390">
    <property type="entry name" value="WH_DNA-bd_sf"/>
</dbReference>
<dbReference type="RefSeq" id="WP_004622201.1">
    <property type="nucleotide sequence ID" value="NZ_ACXX02000018.1"/>
</dbReference>
<dbReference type="InterPro" id="IPR023187">
    <property type="entry name" value="Tscrpt_reg_MarR-type_CS"/>
</dbReference>
<organism evidence="5 6">
    <name type="scientific">Ruminiclostridium papyrosolvens DSM 2782</name>
    <dbReference type="NCBI Taxonomy" id="588581"/>
    <lineage>
        <taxon>Bacteria</taxon>
        <taxon>Bacillati</taxon>
        <taxon>Bacillota</taxon>
        <taxon>Clostridia</taxon>
        <taxon>Eubacteriales</taxon>
        <taxon>Oscillospiraceae</taxon>
        <taxon>Ruminiclostridium</taxon>
    </lineage>
</organism>
<dbReference type="Pfam" id="PF12802">
    <property type="entry name" value="MarR_2"/>
    <property type="match status" value="1"/>
</dbReference>
<evidence type="ECO:0000313" key="5">
    <source>
        <dbReference type="EMBL" id="EGD45946.1"/>
    </source>
</evidence>
<dbReference type="PANTHER" id="PTHR42756:SF1">
    <property type="entry name" value="TRANSCRIPTIONAL REPRESSOR OF EMRAB OPERON"/>
    <property type="match status" value="1"/>
</dbReference>
<dbReference type="STRING" id="588581.Cpap_0549"/>
<sequence>MEGYGYYIRAIAFGMRYSNDQSLADYGITNQQARLLGDIHDSIKNKSEISRKALSETMGLSGPSITSLLNGLEKNGFIIRQQGDEDGRTMKIEITAKSMQLIDETENIFAETERKLLQGFTDEQKKAFLELLVKAYENVGASNRA</sequence>
<gene>
    <name evidence="5" type="ORF">Cpap_0549</name>
</gene>
<reference evidence="5" key="1">
    <citation type="submission" date="2009-07" db="EMBL/GenBank/DDBJ databases">
        <authorList>
            <consortium name="US DOE Joint Genome Institute (JGI-PGF)"/>
            <person name="Lucas S."/>
            <person name="Copeland A."/>
            <person name="Lapidus A."/>
            <person name="Glavina del Rio T."/>
            <person name="Tice H."/>
            <person name="Bruce D."/>
            <person name="Goodwin L."/>
            <person name="Pitluck S."/>
            <person name="Larimer F."/>
            <person name="Land M.L."/>
            <person name="Mouttaki H."/>
            <person name="He Z."/>
            <person name="Zhou J."/>
            <person name="Hemme C.L."/>
        </authorList>
    </citation>
    <scope>NUCLEOTIDE SEQUENCE</scope>
    <source>
        <strain evidence="5">DSM 2782</strain>
    </source>
</reference>
<dbReference type="PANTHER" id="PTHR42756">
    <property type="entry name" value="TRANSCRIPTIONAL REGULATOR, MARR"/>
    <property type="match status" value="1"/>
</dbReference>
<proteinExistence type="predicted"/>
<reference evidence="5" key="2">
    <citation type="submission" date="2011-01" db="EMBL/GenBank/DDBJ databases">
        <title>The Non-contiguous Finished genome of Clostridium papyrosolvens.</title>
        <authorList>
            <person name="Lucas S."/>
            <person name="Copeland A."/>
            <person name="Lapidus A."/>
            <person name="Cheng J.-F."/>
            <person name="Goodwin L."/>
            <person name="Pitluck S."/>
            <person name="Misra M."/>
            <person name="Chertkov O."/>
            <person name="Detter J.C."/>
            <person name="Han C."/>
            <person name="Tapia R."/>
            <person name="Land M."/>
            <person name="Hauser L."/>
            <person name="Kyrpides N."/>
            <person name="Ivanova N."/>
            <person name="Pagani I."/>
            <person name="Mouttaki H."/>
            <person name="He Z."/>
            <person name="Zhou J."/>
            <person name="Hemme C.L."/>
            <person name="Woyke T."/>
        </authorList>
    </citation>
    <scope>NUCLEOTIDE SEQUENCE [LARGE SCALE GENOMIC DNA]</scope>
    <source>
        <strain evidence="5">DSM 2782</strain>
    </source>
</reference>
<comment type="caution">
    <text evidence="5">The sequence shown here is derived from an EMBL/GenBank/DDBJ whole genome shotgun (WGS) entry which is preliminary data.</text>
</comment>
<dbReference type="PRINTS" id="PR00598">
    <property type="entry name" value="HTHMARR"/>
</dbReference>
<dbReference type="AlphaFoldDB" id="F1TI11"/>
<dbReference type="InterPro" id="IPR036388">
    <property type="entry name" value="WH-like_DNA-bd_sf"/>
</dbReference>
<dbReference type="OrthoDB" id="2612963at2"/>
<accession>F1TI11</accession>
<dbReference type="GO" id="GO:0003677">
    <property type="term" value="F:DNA binding"/>
    <property type="evidence" value="ECO:0007669"/>
    <property type="project" value="UniProtKB-KW"/>
</dbReference>
<dbReference type="EMBL" id="ACXX02000018">
    <property type="protein sequence ID" value="EGD45946.1"/>
    <property type="molecule type" value="Genomic_DNA"/>
</dbReference>
<evidence type="ECO:0000313" key="6">
    <source>
        <dbReference type="Proteomes" id="UP000003860"/>
    </source>
</evidence>
<dbReference type="SUPFAM" id="SSF46785">
    <property type="entry name" value="Winged helix' DNA-binding domain"/>
    <property type="match status" value="1"/>
</dbReference>
<keyword evidence="1" id="KW-0805">Transcription regulation</keyword>